<dbReference type="Pfam" id="PF12906">
    <property type="entry name" value="RINGv"/>
    <property type="match status" value="1"/>
</dbReference>
<keyword evidence="7" id="KW-1185">Reference proteome</keyword>
<comment type="caution">
    <text evidence="6">The sequence shown here is derived from an EMBL/GenBank/DDBJ whole genome shotgun (WGS) entry which is preliminary data.</text>
</comment>
<keyword evidence="4" id="KW-0472">Membrane</keyword>
<evidence type="ECO:0000256" key="4">
    <source>
        <dbReference type="SAM" id="Phobius"/>
    </source>
</evidence>
<sequence length="212" mass="23570">MSSNIQIHMLSHVDLEHQQQHSMTESDISLCFSDSDDGCSCYSQFYSTNGGSYDDYTCASVSDVEAECVVDDDSRRVSCVNDKVEKECRICQMGLESESEECGVAIELGCCCKGDLGVAHNNCAQAWFKIKGNRTCEICHSVAHNIYGENSETREILSDNNNVTSTASTITTPSTPSSETPRFWHAHRFLNFLLACIVFAFVISWLFHFIVA</sequence>
<gene>
    <name evidence="6" type="ORF">LLUT_LOCUS30632</name>
</gene>
<evidence type="ECO:0000259" key="5">
    <source>
        <dbReference type="PROSITE" id="PS51292"/>
    </source>
</evidence>
<organism evidence="6 7">
    <name type="scientific">Lupinus luteus</name>
    <name type="common">European yellow lupine</name>
    <dbReference type="NCBI Taxonomy" id="3873"/>
    <lineage>
        <taxon>Eukaryota</taxon>
        <taxon>Viridiplantae</taxon>
        <taxon>Streptophyta</taxon>
        <taxon>Embryophyta</taxon>
        <taxon>Tracheophyta</taxon>
        <taxon>Spermatophyta</taxon>
        <taxon>Magnoliopsida</taxon>
        <taxon>eudicotyledons</taxon>
        <taxon>Gunneridae</taxon>
        <taxon>Pentapetalae</taxon>
        <taxon>rosids</taxon>
        <taxon>fabids</taxon>
        <taxon>Fabales</taxon>
        <taxon>Fabaceae</taxon>
        <taxon>Papilionoideae</taxon>
        <taxon>50 kb inversion clade</taxon>
        <taxon>genistoids sensu lato</taxon>
        <taxon>core genistoids</taxon>
        <taxon>Genisteae</taxon>
        <taxon>Lupinus</taxon>
    </lineage>
</organism>
<evidence type="ECO:0000313" key="7">
    <source>
        <dbReference type="Proteomes" id="UP001497480"/>
    </source>
</evidence>
<evidence type="ECO:0000256" key="3">
    <source>
        <dbReference type="ARBA" id="ARBA00022833"/>
    </source>
</evidence>
<dbReference type="PANTHER" id="PTHR46214:SF36">
    <property type="entry name" value="RING-CH-TYPE DOMAIN-CONTAINING PROTEIN"/>
    <property type="match status" value="1"/>
</dbReference>
<name>A0AAV1Y6E7_LUPLU</name>
<dbReference type="SMART" id="SM00744">
    <property type="entry name" value="RINGv"/>
    <property type="match status" value="1"/>
</dbReference>
<dbReference type="PROSITE" id="PS51292">
    <property type="entry name" value="ZF_RING_CH"/>
    <property type="match status" value="1"/>
</dbReference>
<reference evidence="6 7" key="1">
    <citation type="submission" date="2024-03" db="EMBL/GenBank/DDBJ databases">
        <authorList>
            <person name="Martinez-Hernandez J."/>
        </authorList>
    </citation>
    <scope>NUCLEOTIDE SEQUENCE [LARGE SCALE GENOMIC DNA]</scope>
</reference>
<keyword evidence="3" id="KW-0862">Zinc</keyword>
<proteinExistence type="predicted"/>
<dbReference type="PANTHER" id="PTHR46214">
    <property type="entry name" value="ZINC FINGER, RING-CH-TYPE"/>
    <property type="match status" value="1"/>
</dbReference>
<evidence type="ECO:0000256" key="2">
    <source>
        <dbReference type="ARBA" id="ARBA00022771"/>
    </source>
</evidence>
<keyword evidence="4" id="KW-0812">Transmembrane</keyword>
<evidence type="ECO:0000313" key="6">
    <source>
        <dbReference type="EMBL" id="CAL0329572.1"/>
    </source>
</evidence>
<keyword evidence="1" id="KW-0479">Metal-binding</keyword>
<dbReference type="EMBL" id="CAXHTB010000022">
    <property type="protein sequence ID" value="CAL0329572.1"/>
    <property type="molecule type" value="Genomic_DNA"/>
</dbReference>
<feature type="domain" description="RING-CH-type" evidence="5">
    <location>
        <begin position="80"/>
        <end position="146"/>
    </location>
</feature>
<dbReference type="Proteomes" id="UP001497480">
    <property type="component" value="Unassembled WGS sequence"/>
</dbReference>
<dbReference type="InterPro" id="IPR011016">
    <property type="entry name" value="Znf_RING-CH"/>
</dbReference>
<keyword evidence="2" id="KW-0863">Zinc-finger</keyword>
<dbReference type="GO" id="GO:0008270">
    <property type="term" value="F:zinc ion binding"/>
    <property type="evidence" value="ECO:0007669"/>
    <property type="project" value="UniProtKB-KW"/>
</dbReference>
<feature type="transmembrane region" description="Helical" evidence="4">
    <location>
        <begin position="189"/>
        <end position="211"/>
    </location>
</feature>
<accession>A0AAV1Y6E7</accession>
<dbReference type="AlphaFoldDB" id="A0AAV1Y6E7"/>
<keyword evidence="4" id="KW-1133">Transmembrane helix</keyword>
<dbReference type="Gene3D" id="3.30.40.10">
    <property type="entry name" value="Zinc/RING finger domain, C3HC4 (zinc finger)"/>
    <property type="match status" value="1"/>
</dbReference>
<dbReference type="InterPro" id="IPR013083">
    <property type="entry name" value="Znf_RING/FYVE/PHD"/>
</dbReference>
<dbReference type="SUPFAM" id="SSF57850">
    <property type="entry name" value="RING/U-box"/>
    <property type="match status" value="1"/>
</dbReference>
<evidence type="ECO:0000256" key="1">
    <source>
        <dbReference type="ARBA" id="ARBA00022723"/>
    </source>
</evidence>
<protein>
    <recommendedName>
        <fullName evidence="5">RING-CH-type domain-containing protein</fullName>
    </recommendedName>
</protein>